<comment type="catalytic activity">
    <reaction evidence="7 12 14">
        <text>meso-2,6-diaminopimelate + H(+) = L-lysine + CO2</text>
        <dbReference type="Rhea" id="RHEA:15101"/>
        <dbReference type="ChEBI" id="CHEBI:15378"/>
        <dbReference type="ChEBI" id="CHEBI:16526"/>
        <dbReference type="ChEBI" id="CHEBI:32551"/>
        <dbReference type="ChEBI" id="CHEBI:57791"/>
        <dbReference type="EC" id="4.1.1.20"/>
    </reaction>
</comment>
<keyword evidence="2 12" id="KW-0028">Amino-acid biosynthesis</keyword>
<dbReference type="InterPro" id="IPR009006">
    <property type="entry name" value="Ala_racemase/Decarboxylase_C"/>
</dbReference>
<dbReference type="GO" id="GO:0030170">
    <property type="term" value="F:pyridoxal phosphate binding"/>
    <property type="evidence" value="ECO:0007669"/>
    <property type="project" value="UniProtKB-UniRule"/>
</dbReference>
<evidence type="ECO:0000256" key="11">
    <source>
        <dbReference type="ARBA" id="ARBA00074972"/>
    </source>
</evidence>
<comment type="function">
    <text evidence="12">Specifically catalyzes the decarboxylation of meso-diaminopimelate (meso-DAP) to L-lysine.</text>
</comment>
<dbReference type="HAMAP" id="MF_02120">
    <property type="entry name" value="LysA"/>
    <property type="match status" value="1"/>
</dbReference>
<dbReference type="GO" id="GO:0008836">
    <property type="term" value="F:diaminopimelate decarboxylase activity"/>
    <property type="evidence" value="ECO:0007669"/>
    <property type="project" value="UniProtKB-UniRule"/>
</dbReference>
<comment type="caution">
    <text evidence="16">The sequence shown here is derived from an EMBL/GenBank/DDBJ whole genome shotgun (WGS) entry which is preliminary data.</text>
</comment>
<evidence type="ECO:0000256" key="6">
    <source>
        <dbReference type="ARBA" id="ARBA00023239"/>
    </source>
</evidence>
<dbReference type="Gene3D" id="3.20.20.10">
    <property type="entry name" value="Alanine racemase"/>
    <property type="match status" value="1"/>
</dbReference>
<evidence type="ECO:0000259" key="15">
    <source>
        <dbReference type="Pfam" id="PF02784"/>
    </source>
</evidence>
<sequence>MVKESNNNLNHLLIGGISAVDLAKKYGTPLIAYDVELIRKRCQEFKDAFAKHGIANQVAYASKAFCSIAIVQVMKEEGMSLDVVSGGELHTALSAGFPPEKIHFHGNNKSKAEIEMAIDANIGCFVVDNFYELALLEEVGREKNKRISVLLRMTPGIEAHTHEYILTGQEDSKFGFDLLSGQGDQAIVYALKSSELDLLGIHCHIGSQIFETTGFILAADKMFEAIGKWKDSFAYVPKVVNLGGGFGIRYVQEDEPLPLSRYVDELVAAIKQHAESLDIKMPEIWIEPGRSIVGEAGTTIYQIGSEKDIPNVRKYVSIDGGMSDNLRPALYDAKYHAVIANRVNDDASEKVSIAGKCCETGDMLIWDIMLPKVEAGEYLAVFSTGAYGYSMANNYNRIPRPAVVFVENGQDTLVIKRETYDDIVKNDLPYKSNALTKN</sequence>
<evidence type="ECO:0000256" key="12">
    <source>
        <dbReference type="HAMAP-Rule" id="MF_02120"/>
    </source>
</evidence>
<evidence type="ECO:0000256" key="7">
    <source>
        <dbReference type="ARBA" id="ARBA00050464"/>
    </source>
</evidence>
<feature type="binding site" evidence="12">
    <location>
        <position position="327"/>
    </location>
    <ligand>
        <name>substrate</name>
    </ligand>
</feature>
<comment type="similarity">
    <text evidence="9 12">Belongs to the Orn/Lys/Arg decarboxylase class-II family. LysA subfamily.</text>
</comment>
<comment type="pathway">
    <text evidence="8 12 14">Amino-acid biosynthesis; L-lysine biosynthesis via DAP pathway; L-lysine from DL-2,6-diaminopimelate: step 1/1.</text>
</comment>
<evidence type="ECO:0000256" key="5">
    <source>
        <dbReference type="ARBA" id="ARBA00023154"/>
    </source>
</evidence>
<evidence type="ECO:0000256" key="14">
    <source>
        <dbReference type="RuleBase" id="RU003738"/>
    </source>
</evidence>
<dbReference type="SUPFAM" id="SSF51419">
    <property type="entry name" value="PLP-binding barrel"/>
    <property type="match status" value="1"/>
</dbReference>
<feature type="binding site" evidence="12">
    <location>
        <begin position="287"/>
        <end position="290"/>
    </location>
    <ligand>
        <name>pyridoxal 5'-phosphate</name>
        <dbReference type="ChEBI" id="CHEBI:597326"/>
    </ligand>
</feature>
<feature type="binding site" evidence="12">
    <location>
        <position position="359"/>
    </location>
    <ligand>
        <name>substrate</name>
    </ligand>
</feature>
<keyword evidence="3 12" id="KW-0210">Decarboxylase</keyword>
<name>A0A263BTS2_9BACI</name>
<protein>
    <recommendedName>
        <fullName evidence="11 12">Diaminopimelate decarboxylase</fullName>
        <shortName evidence="12">DAP decarboxylase</shortName>
        <shortName evidence="12">DAPDC</shortName>
        <ecNumber evidence="10 12">4.1.1.20</ecNumber>
    </recommendedName>
</protein>
<dbReference type="Proteomes" id="UP000217083">
    <property type="component" value="Unassembled WGS sequence"/>
</dbReference>
<keyword evidence="5 12" id="KW-0457">Lysine biosynthesis</keyword>
<feature type="binding site" evidence="12">
    <location>
        <position position="331"/>
    </location>
    <ligand>
        <name>substrate</name>
    </ligand>
</feature>
<reference evidence="16 17" key="2">
    <citation type="submission" date="2017-09" db="EMBL/GenBank/DDBJ databases">
        <title>Bacillus patelloidae sp. nov., isolated from the intestinal tract of a marine limpet.</title>
        <authorList>
            <person name="Liu R."/>
            <person name="Dong C."/>
            <person name="Shao Z."/>
        </authorList>
    </citation>
    <scope>NUCLEOTIDE SEQUENCE [LARGE SCALE GENOMIC DNA]</scope>
    <source>
        <strain evidence="16 17">SA5d-4</strain>
    </source>
</reference>
<dbReference type="PANTHER" id="PTHR43727:SF2">
    <property type="entry name" value="GROUP IV DECARBOXYLASE"/>
    <property type="match status" value="1"/>
</dbReference>
<evidence type="ECO:0000256" key="8">
    <source>
        <dbReference type="ARBA" id="ARBA00060643"/>
    </source>
</evidence>
<evidence type="ECO:0000256" key="3">
    <source>
        <dbReference type="ARBA" id="ARBA00022793"/>
    </source>
</evidence>
<dbReference type="PRINTS" id="PR01181">
    <property type="entry name" value="DAPDCRBXLASE"/>
</dbReference>
<evidence type="ECO:0000256" key="2">
    <source>
        <dbReference type="ARBA" id="ARBA00022605"/>
    </source>
</evidence>
<dbReference type="Gene3D" id="2.40.37.10">
    <property type="entry name" value="Lyase, Ornithine Decarboxylase, Chain A, domain 1"/>
    <property type="match status" value="1"/>
</dbReference>
<feature type="domain" description="Orn/DAP/Arg decarboxylase 2 N-terminal" evidence="15">
    <location>
        <begin position="37"/>
        <end position="293"/>
    </location>
</feature>
<feature type="active site" description="Proton donor" evidence="13">
    <location>
        <position position="358"/>
    </location>
</feature>
<evidence type="ECO:0000313" key="16">
    <source>
        <dbReference type="EMBL" id="OZM57141.1"/>
    </source>
</evidence>
<feature type="binding site" evidence="12">
    <location>
        <position position="290"/>
    </location>
    <ligand>
        <name>substrate</name>
    </ligand>
</feature>
<dbReference type="InterPro" id="IPR022653">
    <property type="entry name" value="De-COase2_pyr-phos_BS"/>
</dbReference>
<dbReference type="EMBL" id="NPIA01000003">
    <property type="protein sequence ID" value="OZM57141.1"/>
    <property type="molecule type" value="Genomic_DNA"/>
</dbReference>
<evidence type="ECO:0000313" key="17">
    <source>
        <dbReference type="Proteomes" id="UP000217083"/>
    </source>
</evidence>
<dbReference type="PANTHER" id="PTHR43727">
    <property type="entry name" value="DIAMINOPIMELATE DECARBOXYLASE"/>
    <property type="match status" value="1"/>
</dbReference>
<dbReference type="NCBIfam" id="TIGR01048">
    <property type="entry name" value="lysA"/>
    <property type="match status" value="1"/>
</dbReference>
<dbReference type="CDD" id="cd06828">
    <property type="entry name" value="PLPDE_III_DapDC"/>
    <property type="match status" value="1"/>
</dbReference>
<dbReference type="PRINTS" id="PR01179">
    <property type="entry name" value="ODADCRBXLASE"/>
</dbReference>
<dbReference type="AlphaFoldDB" id="A0A263BTS2"/>
<evidence type="ECO:0000256" key="4">
    <source>
        <dbReference type="ARBA" id="ARBA00022898"/>
    </source>
</evidence>
<dbReference type="InterPro" id="IPR029066">
    <property type="entry name" value="PLP-binding_barrel"/>
</dbReference>
<feature type="binding site" evidence="12">
    <location>
        <position position="387"/>
    </location>
    <ligand>
        <name>substrate</name>
    </ligand>
</feature>
<dbReference type="EC" id="4.1.1.20" evidence="10 12"/>
<keyword evidence="4 12" id="KW-0663">Pyridoxal phosphate</keyword>
<dbReference type="Pfam" id="PF02784">
    <property type="entry name" value="Orn_Arg_deC_N"/>
    <property type="match status" value="1"/>
</dbReference>
<proteinExistence type="inferred from homology"/>
<evidence type="ECO:0000256" key="13">
    <source>
        <dbReference type="PIRSR" id="PIRSR600183-50"/>
    </source>
</evidence>
<gene>
    <name evidence="12 16" type="primary">lysA</name>
    <name evidence="16" type="ORF">CIB95_06630</name>
</gene>
<reference evidence="17" key="1">
    <citation type="submission" date="2017-08" db="EMBL/GenBank/DDBJ databases">
        <authorList>
            <person name="Huang Z."/>
        </authorList>
    </citation>
    <scope>NUCLEOTIDE SEQUENCE [LARGE SCALE GENOMIC DNA]</scope>
    <source>
        <strain evidence="17">SA5d-4</strain>
    </source>
</reference>
<accession>A0A263BTS2</accession>
<dbReference type="GO" id="GO:0009089">
    <property type="term" value="P:lysine biosynthetic process via diaminopimelate"/>
    <property type="evidence" value="ECO:0007669"/>
    <property type="project" value="UniProtKB-UniRule"/>
</dbReference>
<dbReference type="FunFam" id="3.20.20.10:FF:000003">
    <property type="entry name" value="Diaminopimelate decarboxylase"/>
    <property type="match status" value="1"/>
</dbReference>
<dbReference type="PROSITE" id="PS00878">
    <property type="entry name" value="ODR_DC_2_1"/>
    <property type="match status" value="1"/>
</dbReference>
<dbReference type="InterPro" id="IPR002986">
    <property type="entry name" value="DAP_deCOOHase_LysA"/>
</dbReference>
<dbReference type="UniPathway" id="UPA00034">
    <property type="reaction ID" value="UER00027"/>
</dbReference>
<feature type="binding site" evidence="12">
    <location>
        <position position="245"/>
    </location>
    <ligand>
        <name>pyridoxal 5'-phosphate</name>
        <dbReference type="ChEBI" id="CHEBI:597326"/>
    </ligand>
</feature>
<keyword evidence="6 12" id="KW-0456">Lyase</keyword>
<dbReference type="InterPro" id="IPR000183">
    <property type="entry name" value="Orn/DAP/Arg_de-COase"/>
</dbReference>
<evidence type="ECO:0000256" key="10">
    <source>
        <dbReference type="ARBA" id="ARBA00066427"/>
    </source>
</evidence>
<evidence type="ECO:0000256" key="9">
    <source>
        <dbReference type="ARBA" id="ARBA00060983"/>
    </source>
</evidence>
<feature type="modified residue" description="N6-(pyridoxal phosphate)lysine" evidence="12 13">
    <location>
        <position position="63"/>
    </location>
</feature>
<comment type="subunit">
    <text evidence="12">Homodimer.</text>
</comment>
<dbReference type="FunFam" id="2.40.37.10:FF:000003">
    <property type="entry name" value="Diaminopimelate decarboxylase"/>
    <property type="match status" value="1"/>
</dbReference>
<dbReference type="SUPFAM" id="SSF50621">
    <property type="entry name" value="Alanine racemase C-terminal domain-like"/>
    <property type="match status" value="1"/>
</dbReference>
<comment type="cofactor">
    <cofactor evidence="1 12 13 14">
        <name>pyridoxal 5'-phosphate</name>
        <dbReference type="ChEBI" id="CHEBI:597326"/>
    </cofactor>
</comment>
<feature type="binding site" evidence="12">
    <location>
        <position position="387"/>
    </location>
    <ligand>
        <name>pyridoxal 5'-phosphate</name>
        <dbReference type="ChEBI" id="CHEBI:597326"/>
    </ligand>
</feature>
<keyword evidence="17" id="KW-1185">Reference proteome</keyword>
<evidence type="ECO:0000256" key="1">
    <source>
        <dbReference type="ARBA" id="ARBA00001933"/>
    </source>
</evidence>
<organism evidence="16 17">
    <name type="scientific">Lottiidibacillus patelloidae</name>
    <dbReference type="NCBI Taxonomy" id="2670334"/>
    <lineage>
        <taxon>Bacteria</taxon>
        <taxon>Bacillati</taxon>
        <taxon>Bacillota</taxon>
        <taxon>Bacilli</taxon>
        <taxon>Bacillales</taxon>
        <taxon>Bacillaceae</taxon>
        <taxon>Lottiidibacillus</taxon>
    </lineage>
</organism>
<dbReference type="InterPro" id="IPR022644">
    <property type="entry name" value="De-COase2_N"/>
</dbReference>